<keyword evidence="1" id="KW-0732">Signal</keyword>
<organism evidence="2 3">
    <name type="scientific">Pontiella desulfatans</name>
    <dbReference type="NCBI Taxonomy" id="2750659"/>
    <lineage>
        <taxon>Bacteria</taxon>
        <taxon>Pseudomonadati</taxon>
        <taxon>Kiritimatiellota</taxon>
        <taxon>Kiritimatiellia</taxon>
        <taxon>Kiritimatiellales</taxon>
        <taxon>Pontiellaceae</taxon>
        <taxon>Pontiella</taxon>
    </lineage>
</organism>
<protein>
    <recommendedName>
        <fullName evidence="4">PEP-CTERM protein-sorting domain-containing protein</fullName>
    </recommendedName>
</protein>
<sequence>MNKKLIFAASLSILFAVSASASTIFNGYAYLSDTSPNVDATWYNLNGTAQSQSLNGADLGEFESNLWLGGQTGFWAEGTGVDYIKMFYSITGADTASGEISYAFQSYSAPNDQQGTDVNGANVTDLSVDLITAHSLGVGSYNLAVWVEGKANNGNSAWDSNGGSNYNATFEVIPEPATIGLTVLVGAGALFIRRVFMV</sequence>
<reference evidence="2 3" key="1">
    <citation type="submission" date="2019-04" db="EMBL/GenBank/DDBJ databases">
        <authorList>
            <person name="Van Vliet M D."/>
        </authorList>
    </citation>
    <scope>NUCLEOTIDE SEQUENCE [LARGE SCALE GENOMIC DNA]</scope>
    <source>
        <strain evidence="2 3">F1</strain>
    </source>
</reference>
<accession>A0A6C2U632</accession>
<dbReference type="EMBL" id="CAAHFG010000002">
    <property type="protein sequence ID" value="VGO15538.1"/>
    <property type="molecule type" value="Genomic_DNA"/>
</dbReference>
<dbReference type="Proteomes" id="UP000366872">
    <property type="component" value="Unassembled WGS sequence"/>
</dbReference>
<dbReference type="AlphaFoldDB" id="A0A6C2U632"/>
<proteinExistence type="predicted"/>
<evidence type="ECO:0000313" key="2">
    <source>
        <dbReference type="EMBL" id="VGO15538.1"/>
    </source>
</evidence>
<keyword evidence="3" id="KW-1185">Reference proteome</keyword>
<evidence type="ECO:0008006" key="4">
    <source>
        <dbReference type="Google" id="ProtNLM"/>
    </source>
</evidence>
<dbReference type="NCBIfam" id="TIGR02595">
    <property type="entry name" value="PEP_CTERM"/>
    <property type="match status" value="1"/>
</dbReference>
<dbReference type="RefSeq" id="WP_136081094.1">
    <property type="nucleotide sequence ID" value="NZ_CAAHFG010000002.1"/>
</dbReference>
<evidence type="ECO:0000313" key="3">
    <source>
        <dbReference type="Proteomes" id="UP000366872"/>
    </source>
</evidence>
<dbReference type="InterPro" id="IPR013424">
    <property type="entry name" value="Ice-binding_C"/>
</dbReference>
<evidence type="ECO:0000256" key="1">
    <source>
        <dbReference type="SAM" id="SignalP"/>
    </source>
</evidence>
<name>A0A6C2U632_PONDE</name>
<feature type="signal peptide" evidence="1">
    <location>
        <begin position="1"/>
        <end position="21"/>
    </location>
</feature>
<gene>
    <name evidence="2" type="ORF">PDESU_04123</name>
</gene>
<feature type="chain" id="PRO_5025383781" description="PEP-CTERM protein-sorting domain-containing protein" evidence="1">
    <location>
        <begin position="22"/>
        <end position="198"/>
    </location>
</feature>